<dbReference type="AlphaFoldDB" id="A0A1C6T4D9"/>
<dbReference type="PROSITE" id="PS50928">
    <property type="entry name" value="ABC_TM1"/>
    <property type="match status" value="1"/>
</dbReference>
<protein>
    <submittedName>
        <fullName evidence="9">Peptide/nickel transport system permease protein</fullName>
    </submittedName>
</protein>
<dbReference type="InterPro" id="IPR045621">
    <property type="entry name" value="BPD_transp_1_N"/>
</dbReference>
<keyword evidence="6 7" id="KW-0472">Membrane</keyword>
<dbReference type="EMBL" id="FMHV01000002">
    <property type="protein sequence ID" value="SCL36432.1"/>
    <property type="molecule type" value="Genomic_DNA"/>
</dbReference>
<evidence type="ECO:0000313" key="9">
    <source>
        <dbReference type="EMBL" id="SCL36432.1"/>
    </source>
</evidence>
<keyword evidence="5 7" id="KW-1133">Transmembrane helix</keyword>
<organism evidence="9 10">
    <name type="scientific">Micromonospora rhizosphaerae</name>
    <dbReference type="NCBI Taxonomy" id="568872"/>
    <lineage>
        <taxon>Bacteria</taxon>
        <taxon>Bacillati</taxon>
        <taxon>Actinomycetota</taxon>
        <taxon>Actinomycetes</taxon>
        <taxon>Micromonosporales</taxon>
        <taxon>Micromonosporaceae</taxon>
        <taxon>Micromonospora</taxon>
    </lineage>
</organism>
<dbReference type="SUPFAM" id="SSF161098">
    <property type="entry name" value="MetI-like"/>
    <property type="match status" value="1"/>
</dbReference>
<dbReference type="GO" id="GO:0005886">
    <property type="term" value="C:plasma membrane"/>
    <property type="evidence" value="ECO:0007669"/>
    <property type="project" value="UniProtKB-SubCell"/>
</dbReference>
<dbReference type="RefSeq" id="WP_091345773.1">
    <property type="nucleotide sequence ID" value="NZ_FMHV01000002.1"/>
</dbReference>
<feature type="transmembrane region" description="Helical" evidence="7">
    <location>
        <begin position="136"/>
        <end position="157"/>
    </location>
</feature>
<dbReference type="Pfam" id="PF00528">
    <property type="entry name" value="BPD_transp_1"/>
    <property type="match status" value="1"/>
</dbReference>
<reference evidence="10" key="1">
    <citation type="submission" date="2016-06" db="EMBL/GenBank/DDBJ databases">
        <authorList>
            <person name="Varghese N."/>
            <person name="Submissions Spin"/>
        </authorList>
    </citation>
    <scope>NUCLEOTIDE SEQUENCE [LARGE SCALE GENOMIC DNA]</scope>
    <source>
        <strain evidence="10">DSM 45431</strain>
    </source>
</reference>
<dbReference type="GO" id="GO:0055085">
    <property type="term" value="P:transmembrane transport"/>
    <property type="evidence" value="ECO:0007669"/>
    <property type="project" value="InterPro"/>
</dbReference>
<dbReference type="CDD" id="cd06261">
    <property type="entry name" value="TM_PBP2"/>
    <property type="match status" value="1"/>
</dbReference>
<accession>A0A1C6T4D9</accession>
<keyword evidence="3" id="KW-1003">Cell membrane</keyword>
<dbReference type="InterPro" id="IPR035906">
    <property type="entry name" value="MetI-like_sf"/>
</dbReference>
<feature type="transmembrane region" description="Helical" evidence="7">
    <location>
        <begin position="304"/>
        <end position="330"/>
    </location>
</feature>
<feature type="transmembrane region" description="Helical" evidence="7">
    <location>
        <begin position="103"/>
        <end position="124"/>
    </location>
</feature>
<proteinExistence type="inferred from homology"/>
<dbReference type="Proteomes" id="UP000199413">
    <property type="component" value="Unassembled WGS sequence"/>
</dbReference>
<evidence type="ECO:0000256" key="5">
    <source>
        <dbReference type="ARBA" id="ARBA00022989"/>
    </source>
</evidence>
<feature type="domain" description="ABC transmembrane type-1" evidence="8">
    <location>
        <begin position="97"/>
        <end position="327"/>
    </location>
</feature>
<dbReference type="Pfam" id="PF19300">
    <property type="entry name" value="BPD_transp_1_N"/>
    <property type="match status" value="1"/>
</dbReference>
<evidence type="ECO:0000256" key="4">
    <source>
        <dbReference type="ARBA" id="ARBA00022692"/>
    </source>
</evidence>
<dbReference type="Gene3D" id="1.10.3720.10">
    <property type="entry name" value="MetI-like"/>
    <property type="match status" value="1"/>
</dbReference>
<dbReference type="PANTHER" id="PTHR43163">
    <property type="entry name" value="DIPEPTIDE TRANSPORT SYSTEM PERMEASE PROTEIN DPPB-RELATED"/>
    <property type="match status" value="1"/>
</dbReference>
<comment type="similarity">
    <text evidence="7">Belongs to the binding-protein-dependent transport system permease family.</text>
</comment>
<feature type="transmembrane region" description="Helical" evidence="7">
    <location>
        <begin position="258"/>
        <end position="284"/>
    </location>
</feature>
<keyword evidence="4 7" id="KW-0812">Transmembrane</keyword>
<dbReference type="STRING" id="568872.GA0070624_5552"/>
<evidence type="ECO:0000256" key="6">
    <source>
        <dbReference type="ARBA" id="ARBA00023136"/>
    </source>
</evidence>
<evidence type="ECO:0000256" key="1">
    <source>
        <dbReference type="ARBA" id="ARBA00004651"/>
    </source>
</evidence>
<gene>
    <name evidence="9" type="ORF">GA0070624_5552</name>
</gene>
<keyword evidence="10" id="KW-1185">Reference proteome</keyword>
<name>A0A1C6T4D9_9ACTN</name>
<dbReference type="PANTHER" id="PTHR43163:SF6">
    <property type="entry name" value="DIPEPTIDE TRANSPORT SYSTEM PERMEASE PROTEIN DPPB-RELATED"/>
    <property type="match status" value="1"/>
</dbReference>
<dbReference type="InterPro" id="IPR000515">
    <property type="entry name" value="MetI-like"/>
</dbReference>
<sequence length="337" mass="36062">MRILRLGLRRLLALVPVLLGVTVITFAIVRSVPGDPARAIAGPYADPQTIANVRAQWKLDDPISNQYLSYLGRLVRGDLGTSIQSRSPVRSDIAALLPATLELALLALAIMVIVGVGLGVMAAAQKNRAPDHVARVIAVLGAALPTFWLALVLQLVFFRVLDWLPAVGRLTDGLAPPPKVTGFYTVDSLIALDMTAFSDALAHIILPALTLALAGLAGICRITRASMLEVLEQDYIRAARARGISAHRLVLRHALRNALMPTVTVVGLLFGALIGGALVVEWIFGWPGVGTYAATSITNLDYPAIMGVTVVLAVVYLAANFVVDMLYLLLNPVLREY</sequence>
<dbReference type="OrthoDB" id="9809425at2"/>
<evidence type="ECO:0000313" key="10">
    <source>
        <dbReference type="Proteomes" id="UP000199413"/>
    </source>
</evidence>
<evidence type="ECO:0000256" key="3">
    <source>
        <dbReference type="ARBA" id="ARBA00022475"/>
    </source>
</evidence>
<keyword evidence="2 7" id="KW-0813">Transport</keyword>
<feature type="transmembrane region" description="Helical" evidence="7">
    <location>
        <begin position="200"/>
        <end position="219"/>
    </location>
</feature>
<evidence type="ECO:0000256" key="2">
    <source>
        <dbReference type="ARBA" id="ARBA00022448"/>
    </source>
</evidence>
<feature type="transmembrane region" description="Helical" evidence="7">
    <location>
        <begin position="12"/>
        <end position="29"/>
    </location>
</feature>
<evidence type="ECO:0000259" key="8">
    <source>
        <dbReference type="PROSITE" id="PS50928"/>
    </source>
</evidence>
<comment type="subcellular location">
    <subcellularLocation>
        <location evidence="1 7">Cell membrane</location>
        <topology evidence="1 7">Multi-pass membrane protein</topology>
    </subcellularLocation>
</comment>
<evidence type="ECO:0000256" key="7">
    <source>
        <dbReference type="RuleBase" id="RU363032"/>
    </source>
</evidence>